<dbReference type="AlphaFoldDB" id="A0A2V0QV99"/>
<accession>A0A2V0QV99</accession>
<evidence type="ECO:0000313" key="3">
    <source>
        <dbReference type="EMBL" id="GBH16801.1"/>
    </source>
</evidence>
<evidence type="ECO:0000313" key="2">
    <source>
        <dbReference type="EMBL" id="GBH11246.1"/>
    </source>
</evidence>
<dbReference type="EMBL" id="BGJZ01000234">
    <property type="protein sequence ID" value="GBH11246.1"/>
    <property type="molecule type" value="Genomic_DNA"/>
</dbReference>
<feature type="transmembrane region" description="Helical" evidence="1">
    <location>
        <begin position="147"/>
        <end position="165"/>
    </location>
</feature>
<proteinExistence type="predicted"/>
<dbReference type="Proteomes" id="UP000248291">
    <property type="component" value="Unassembled WGS sequence"/>
</dbReference>
<comment type="caution">
    <text evidence="2">The sequence shown here is derived from an EMBL/GenBank/DDBJ whole genome shotgun (WGS) entry which is preliminary data.</text>
</comment>
<protein>
    <submittedName>
        <fullName evidence="2">Na+(Or H+)/acetate symporter ActP</fullName>
    </submittedName>
</protein>
<keyword evidence="1" id="KW-0812">Transmembrane</keyword>
<reference evidence="2 4" key="1">
    <citation type="submission" date="2018-04" db="EMBL/GenBank/DDBJ databases">
        <title>Draft genome sequence of Pseudomonas syringae pv. actinidiae biovar 1 strains isolated from kiwifruit in Kagawa prefecture.</title>
        <authorList>
            <person name="Tabuchi M."/>
            <person name="Saito M."/>
            <person name="Fujiwara S."/>
            <person name="Sasa N."/>
            <person name="Akimitsu K."/>
            <person name="Gomi K."/>
            <person name="Konishi-Sugita S."/>
            <person name="Hamano K."/>
            <person name="Kataoka I."/>
        </authorList>
    </citation>
    <scope>NUCLEOTIDE SEQUENCE [LARGE SCALE GENOMIC DNA]</scope>
    <source>
        <strain evidence="2 4">MAFF212206</strain>
    </source>
</reference>
<gene>
    <name evidence="2" type="ORF">KPSA1_04684</name>
    <name evidence="3" type="ORF">KPSA3_02757</name>
</gene>
<sequence>MSECCLIFTRNHLPSPRLSITRADMKTPKGDTPVMTEITRNEMKDTLSAIENRMDKRIDRMEQAELQRHEWAAREHEAYRREQEARDRLYSERFEATNRRLEDREGVMDAKLDAFNASIKQMSSTIAGFSTILPELLKEVKSSNRNTVLAILAIGVATVLGLWGANSTIIGSAGSIFQSGYEQAANAQDVKNLMEEVEAGSDETKALLEAIRAQRS</sequence>
<evidence type="ECO:0000313" key="5">
    <source>
        <dbReference type="Proteomes" id="UP000248291"/>
    </source>
</evidence>
<evidence type="ECO:0000256" key="1">
    <source>
        <dbReference type="SAM" id="Phobius"/>
    </source>
</evidence>
<keyword evidence="1" id="KW-0472">Membrane</keyword>
<reference evidence="3 5" key="2">
    <citation type="submission" date="2018-04" db="EMBL/GenBank/DDBJ databases">
        <title>Draft genome sequence of Pseudomonas syringae pv. actinidiae biovar 3 strains isolated from kiwifruit in Kagawa prefecture.</title>
        <authorList>
            <person name="Tabuchi M."/>
            <person name="Saito M."/>
            <person name="Fujiwara S."/>
            <person name="Sasa N."/>
            <person name="Akimitsu K."/>
            <person name="Gomi K."/>
            <person name="Konishi-Sugita S."/>
            <person name="Hamano K."/>
            <person name="Kataoka I."/>
        </authorList>
    </citation>
    <scope>NUCLEOTIDE SEQUENCE [LARGE SCALE GENOMIC DNA]</scope>
    <source>
        <strain evidence="3 5">MAFF212211</strain>
    </source>
</reference>
<name>A0A2V0QV99_PSESF</name>
<keyword evidence="1" id="KW-1133">Transmembrane helix</keyword>
<dbReference type="Proteomes" id="UP000247480">
    <property type="component" value="Unassembled WGS sequence"/>
</dbReference>
<organism evidence="2 4">
    <name type="scientific">Pseudomonas syringae pv. actinidiae</name>
    <dbReference type="NCBI Taxonomy" id="103796"/>
    <lineage>
        <taxon>Bacteria</taxon>
        <taxon>Pseudomonadati</taxon>
        <taxon>Pseudomonadota</taxon>
        <taxon>Gammaproteobacteria</taxon>
        <taxon>Pseudomonadales</taxon>
        <taxon>Pseudomonadaceae</taxon>
        <taxon>Pseudomonas</taxon>
        <taxon>Pseudomonas syringae</taxon>
    </lineage>
</organism>
<dbReference type="EMBL" id="BGKA01000089">
    <property type="protein sequence ID" value="GBH16801.1"/>
    <property type="molecule type" value="Genomic_DNA"/>
</dbReference>
<evidence type="ECO:0000313" key="4">
    <source>
        <dbReference type="Proteomes" id="UP000247480"/>
    </source>
</evidence>